<keyword evidence="3" id="KW-1185">Reference proteome</keyword>
<proteinExistence type="predicted"/>
<keyword evidence="1" id="KW-0812">Transmembrane</keyword>
<evidence type="ECO:0000256" key="1">
    <source>
        <dbReference type="SAM" id="Phobius"/>
    </source>
</evidence>
<dbReference type="AlphaFoldDB" id="A0A4R6JCL0"/>
<feature type="transmembrane region" description="Helical" evidence="1">
    <location>
        <begin position="9"/>
        <end position="27"/>
    </location>
</feature>
<name>A0A4R6JCL0_9ACTN</name>
<dbReference type="RefSeq" id="WP_133878617.1">
    <property type="nucleotide sequence ID" value="NZ_BOMD01000108.1"/>
</dbReference>
<dbReference type="Proteomes" id="UP000294901">
    <property type="component" value="Unassembled WGS sequence"/>
</dbReference>
<keyword evidence="1" id="KW-0472">Membrane</keyword>
<protein>
    <submittedName>
        <fullName evidence="2">Uncharacterized protein</fullName>
    </submittedName>
</protein>
<reference evidence="2 3" key="1">
    <citation type="submission" date="2019-03" db="EMBL/GenBank/DDBJ databases">
        <title>Sequencing the genomes of 1000 actinobacteria strains.</title>
        <authorList>
            <person name="Klenk H.-P."/>
        </authorList>
    </citation>
    <scope>NUCLEOTIDE SEQUENCE [LARGE SCALE GENOMIC DNA]</scope>
    <source>
        <strain evidence="2 3">DSM 43805</strain>
    </source>
</reference>
<gene>
    <name evidence="2" type="ORF">C8E87_8152</name>
</gene>
<comment type="caution">
    <text evidence="2">The sequence shown here is derived from an EMBL/GenBank/DDBJ whole genome shotgun (WGS) entry which is preliminary data.</text>
</comment>
<organism evidence="2 3">
    <name type="scientific">Paractinoplanes brasiliensis</name>
    <dbReference type="NCBI Taxonomy" id="52695"/>
    <lineage>
        <taxon>Bacteria</taxon>
        <taxon>Bacillati</taxon>
        <taxon>Actinomycetota</taxon>
        <taxon>Actinomycetes</taxon>
        <taxon>Micromonosporales</taxon>
        <taxon>Micromonosporaceae</taxon>
        <taxon>Paractinoplanes</taxon>
    </lineage>
</organism>
<dbReference type="OrthoDB" id="3298060at2"/>
<accession>A0A4R6JCL0</accession>
<sequence length="79" mass="8514">MRNIWIRRILIGLSCLPVAVVTILHKMGLSGDYGVLGEWYVMLPLTALGVLALILVEKTVKSQIPSAPPAPPEGQAPHC</sequence>
<feature type="transmembrane region" description="Helical" evidence="1">
    <location>
        <begin position="39"/>
        <end position="56"/>
    </location>
</feature>
<dbReference type="EMBL" id="SNWR01000002">
    <property type="protein sequence ID" value="TDO32681.1"/>
    <property type="molecule type" value="Genomic_DNA"/>
</dbReference>
<evidence type="ECO:0000313" key="3">
    <source>
        <dbReference type="Proteomes" id="UP000294901"/>
    </source>
</evidence>
<evidence type="ECO:0000313" key="2">
    <source>
        <dbReference type="EMBL" id="TDO32681.1"/>
    </source>
</evidence>
<keyword evidence="1" id="KW-1133">Transmembrane helix</keyword>